<keyword evidence="4 5" id="KW-0472">Membrane</keyword>
<feature type="transmembrane region" description="Helical" evidence="5">
    <location>
        <begin position="238"/>
        <end position="254"/>
    </location>
</feature>
<dbReference type="GO" id="GO:0016020">
    <property type="term" value="C:membrane"/>
    <property type="evidence" value="ECO:0007669"/>
    <property type="project" value="UniProtKB-SubCell"/>
</dbReference>
<comment type="subcellular location">
    <subcellularLocation>
        <location evidence="1">Membrane</location>
        <topology evidence="1">Multi-pass membrane protein</topology>
    </subcellularLocation>
</comment>
<keyword evidence="2 5" id="KW-0812">Transmembrane</keyword>
<evidence type="ECO:0000256" key="1">
    <source>
        <dbReference type="ARBA" id="ARBA00004141"/>
    </source>
</evidence>
<evidence type="ECO:0000256" key="3">
    <source>
        <dbReference type="ARBA" id="ARBA00022989"/>
    </source>
</evidence>
<name>B1T1H7_9BURK</name>
<feature type="transmembrane region" description="Helical" evidence="5">
    <location>
        <begin position="88"/>
        <end position="105"/>
    </location>
</feature>
<evidence type="ECO:0000256" key="4">
    <source>
        <dbReference type="ARBA" id="ARBA00023136"/>
    </source>
</evidence>
<evidence type="ECO:0000313" key="8">
    <source>
        <dbReference type="Proteomes" id="UP000004814"/>
    </source>
</evidence>
<dbReference type="InterPro" id="IPR049453">
    <property type="entry name" value="Memb_transporter_dom"/>
</dbReference>
<evidence type="ECO:0000256" key="2">
    <source>
        <dbReference type="ARBA" id="ARBA00022692"/>
    </source>
</evidence>
<comment type="caution">
    <text evidence="7">The sequence shown here is derived from an EMBL/GenBank/DDBJ whole genome shotgun (WGS) entry which is preliminary data.</text>
</comment>
<feature type="transmembrane region" description="Helical" evidence="5">
    <location>
        <begin position="112"/>
        <end position="131"/>
    </location>
</feature>
<dbReference type="Proteomes" id="UP000004814">
    <property type="component" value="Unassembled WGS sequence"/>
</dbReference>
<dbReference type="EMBL" id="ABLK01000034">
    <property type="protein sequence ID" value="EDT42610.1"/>
    <property type="molecule type" value="Genomic_DNA"/>
</dbReference>
<keyword evidence="3 5" id="KW-1133">Transmembrane helix</keyword>
<reference evidence="7 8" key="1">
    <citation type="submission" date="2008-03" db="EMBL/GenBank/DDBJ databases">
        <title>Sequencing of the draft genome and assembly of Burkholderia ambifaria MEX-5.</title>
        <authorList>
            <consortium name="US DOE Joint Genome Institute (JGI-PGF)"/>
            <person name="Copeland A."/>
            <person name="Lucas S."/>
            <person name="Lapidus A."/>
            <person name="Glavina del Rio T."/>
            <person name="Dalin E."/>
            <person name="Tice H."/>
            <person name="Bruce D."/>
            <person name="Goodwin L."/>
            <person name="Pitluck S."/>
            <person name="Larimer F."/>
            <person name="Land M.L."/>
            <person name="Hauser L."/>
            <person name="Tiedje J."/>
            <person name="Richardson P."/>
        </authorList>
    </citation>
    <scope>NUCLEOTIDE SEQUENCE [LARGE SCALE GENOMIC DNA]</scope>
    <source>
        <strain evidence="7 8">MEX-5</strain>
    </source>
</reference>
<evidence type="ECO:0000259" key="6">
    <source>
        <dbReference type="Pfam" id="PF13515"/>
    </source>
</evidence>
<gene>
    <name evidence="7" type="ORF">BamMEX5DRAFT_1643</name>
</gene>
<dbReference type="AlphaFoldDB" id="B1T1H7"/>
<protein>
    <recommendedName>
        <fullName evidence="6">Integral membrane bound transporter domain-containing protein</fullName>
    </recommendedName>
</protein>
<accession>B1T1H7</accession>
<feature type="transmembrane region" description="Helical" evidence="5">
    <location>
        <begin position="178"/>
        <end position="201"/>
    </location>
</feature>
<feature type="domain" description="Integral membrane bound transporter" evidence="6">
    <location>
        <begin position="198"/>
        <end position="289"/>
    </location>
</feature>
<feature type="transmembrane region" description="Helical" evidence="5">
    <location>
        <begin position="260"/>
        <end position="278"/>
    </location>
</feature>
<sequence>MYAAASRRIANALDAESLVRALAVTITPVAFHATTGDPNWLLVVLVTISLLIGIERVGLAPLGVLAQAVAIHAGFLLLSLSWTWRPAFVMGCAALAAAAITLSLAGSRLRSLGNFVFIPSLYLACQVSAVRANMWDLTPYLTVSALPPLALSCVDTLRDEGGRLRLLMRLRRPSDLGAPAGHADAACAIAAVTVSVVLAATLVEWLHLPYGQWVIWSAASVVTGDAGSACAKLRDRGIGVLIGVPAGLVAGLLLSRCTLAYILIALVAPVTLVAFRHYTTGFATRCVKACRFSVTRLLVDDNDMNAQTAMPSARRWYRACSCAGTSEPPVVHMTWIAPSVEMSWHRAYSRPAAERDNQAGPPIAAAAEGSSSMFNAFFAASRLAYNCSSVTVKIPET</sequence>
<organism evidence="7 8">
    <name type="scientific">Burkholderia ambifaria MEX-5</name>
    <dbReference type="NCBI Taxonomy" id="396597"/>
    <lineage>
        <taxon>Bacteria</taxon>
        <taxon>Pseudomonadati</taxon>
        <taxon>Pseudomonadota</taxon>
        <taxon>Betaproteobacteria</taxon>
        <taxon>Burkholderiales</taxon>
        <taxon>Burkholderiaceae</taxon>
        <taxon>Burkholderia</taxon>
        <taxon>Burkholderia cepacia complex</taxon>
    </lineage>
</organism>
<feature type="transmembrane region" description="Helical" evidence="5">
    <location>
        <begin position="40"/>
        <end position="57"/>
    </location>
</feature>
<dbReference type="Pfam" id="PF13515">
    <property type="entry name" value="FUSC_2"/>
    <property type="match status" value="1"/>
</dbReference>
<proteinExistence type="predicted"/>
<evidence type="ECO:0000313" key="7">
    <source>
        <dbReference type="EMBL" id="EDT42610.1"/>
    </source>
</evidence>
<evidence type="ECO:0000256" key="5">
    <source>
        <dbReference type="SAM" id="Phobius"/>
    </source>
</evidence>